<dbReference type="PANTHER" id="PTHR31465:SF7">
    <property type="entry name" value="SPHINGOID LONG-CHAIN BASE TRANSPORTER RSB1"/>
    <property type="match status" value="1"/>
</dbReference>
<dbReference type="Proteomes" id="UP001590950">
    <property type="component" value="Unassembled WGS sequence"/>
</dbReference>
<feature type="transmembrane region" description="Helical" evidence="5">
    <location>
        <begin position="261"/>
        <end position="280"/>
    </location>
</feature>
<feature type="transmembrane region" description="Helical" evidence="5">
    <location>
        <begin position="141"/>
        <end position="165"/>
    </location>
</feature>
<dbReference type="PANTHER" id="PTHR31465">
    <property type="entry name" value="PROTEIN RTA1-RELATED"/>
    <property type="match status" value="1"/>
</dbReference>
<evidence type="ECO:0000256" key="2">
    <source>
        <dbReference type="ARBA" id="ARBA00022692"/>
    </source>
</evidence>
<protein>
    <recommendedName>
        <fullName evidence="8">Parasitic phase-specific protein PSP-1</fullName>
    </recommendedName>
</protein>
<accession>A0ABR4A654</accession>
<organism evidence="6 7">
    <name type="scientific">Stereocaulon virgatum</name>
    <dbReference type="NCBI Taxonomy" id="373712"/>
    <lineage>
        <taxon>Eukaryota</taxon>
        <taxon>Fungi</taxon>
        <taxon>Dikarya</taxon>
        <taxon>Ascomycota</taxon>
        <taxon>Pezizomycotina</taxon>
        <taxon>Lecanoromycetes</taxon>
        <taxon>OSLEUM clade</taxon>
        <taxon>Lecanoromycetidae</taxon>
        <taxon>Lecanorales</taxon>
        <taxon>Lecanorineae</taxon>
        <taxon>Stereocaulaceae</taxon>
        <taxon>Stereocaulon</taxon>
    </lineage>
</organism>
<name>A0ABR4A654_9LECA</name>
<evidence type="ECO:0000256" key="4">
    <source>
        <dbReference type="ARBA" id="ARBA00023136"/>
    </source>
</evidence>
<feature type="transmembrane region" description="Helical" evidence="5">
    <location>
        <begin position="220"/>
        <end position="241"/>
    </location>
</feature>
<feature type="transmembrane region" description="Helical" evidence="5">
    <location>
        <begin position="98"/>
        <end position="121"/>
    </location>
</feature>
<evidence type="ECO:0000256" key="1">
    <source>
        <dbReference type="ARBA" id="ARBA00004141"/>
    </source>
</evidence>
<keyword evidence="2 5" id="KW-0812">Transmembrane</keyword>
<comment type="caution">
    <text evidence="6">The sequence shown here is derived from an EMBL/GenBank/DDBJ whole genome shotgun (WGS) entry which is preliminary data.</text>
</comment>
<gene>
    <name evidence="6" type="ORF">N7G274_006388</name>
</gene>
<evidence type="ECO:0000256" key="3">
    <source>
        <dbReference type="ARBA" id="ARBA00022989"/>
    </source>
</evidence>
<feature type="transmembrane region" description="Helical" evidence="5">
    <location>
        <begin position="68"/>
        <end position="86"/>
    </location>
</feature>
<evidence type="ECO:0000313" key="6">
    <source>
        <dbReference type="EMBL" id="KAL2040930.1"/>
    </source>
</evidence>
<feature type="transmembrane region" description="Helical" evidence="5">
    <location>
        <begin position="177"/>
        <end position="199"/>
    </location>
</feature>
<keyword evidence="4 5" id="KW-0472">Membrane</keyword>
<dbReference type="Pfam" id="PF04479">
    <property type="entry name" value="RTA1"/>
    <property type="match status" value="1"/>
</dbReference>
<dbReference type="EMBL" id="JBEFKJ010000019">
    <property type="protein sequence ID" value="KAL2040930.1"/>
    <property type="molecule type" value="Genomic_DNA"/>
</dbReference>
<keyword evidence="3 5" id="KW-1133">Transmembrane helix</keyword>
<feature type="transmembrane region" description="Helical" evidence="5">
    <location>
        <begin position="41"/>
        <end position="61"/>
    </location>
</feature>
<proteinExistence type="predicted"/>
<dbReference type="InterPro" id="IPR007568">
    <property type="entry name" value="RTA1"/>
</dbReference>
<evidence type="ECO:0008006" key="8">
    <source>
        <dbReference type="Google" id="ProtNLM"/>
    </source>
</evidence>
<evidence type="ECO:0000256" key="5">
    <source>
        <dbReference type="SAM" id="Phobius"/>
    </source>
</evidence>
<sequence length="312" mass="34448">MTPPVSFDPKSQGYIEFGPSSNCTLALCNPRYSVYEYRPSISANATFLALFGLALIIHVILGLRWRTWAFLLAMFWGCVSEMIGYGGRIMLWQNPFSFTGFLMQIICITLGPTWFSAAIYLTLSKIVVYLGPEYSRFSPKFYYWVFIPCDIFSLCLQATGGALSTLSSGGSKVAVDIAIAGLSFQVFTLVVFVSLALEFGVRYSRAQRTRTDARKTPLPVSFKVFAGFLSLAIILILIRCVYRIDELSNGYNGPLIHNEGLFIGLEGVMIIIAVFCLMIAHPGPVFAKAESDGRVNTLGEPKTDLGSEPRIV</sequence>
<evidence type="ECO:0000313" key="7">
    <source>
        <dbReference type="Proteomes" id="UP001590950"/>
    </source>
</evidence>
<reference evidence="6 7" key="1">
    <citation type="submission" date="2024-09" db="EMBL/GenBank/DDBJ databases">
        <title>Rethinking Asexuality: The Enigmatic Case of Functional Sexual Genes in Lepraria (Stereocaulaceae).</title>
        <authorList>
            <person name="Doellman M."/>
            <person name="Sun Y."/>
            <person name="Barcenas-Pena A."/>
            <person name="Lumbsch H.T."/>
            <person name="Grewe F."/>
        </authorList>
    </citation>
    <scope>NUCLEOTIDE SEQUENCE [LARGE SCALE GENOMIC DNA]</scope>
    <source>
        <strain evidence="6 7">Mercado 3170</strain>
    </source>
</reference>
<keyword evidence="7" id="KW-1185">Reference proteome</keyword>
<comment type="subcellular location">
    <subcellularLocation>
        <location evidence="1">Membrane</location>
        <topology evidence="1">Multi-pass membrane protein</topology>
    </subcellularLocation>
</comment>